<evidence type="ECO:0000313" key="1">
    <source>
        <dbReference type="EMBL" id="WWY22887.1"/>
    </source>
</evidence>
<reference evidence="1 2" key="1">
    <citation type="submission" date="2024-03" db="EMBL/GenBank/DDBJ databases">
        <title>Pseudomonas juntendi.</title>
        <authorList>
            <person name="Liu Y."/>
        </authorList>
    </citation>
    <scope>NUCLEOTIDE SEQUENCE [LARGE SCALE GENOMIC DNA]</scope>
    <source>
        <strain evidence="1 2">L4046hy</strain>
    </source>
</reference>
<dbReference type="RefSeq" id="WP_336848592.1">
    <property type="nucleotide sequence ID" value="NZ_CP146690.1"/>
</dbReference>
<proteinExistence type="predicted"/>
<keyword evidence="2" id="KW-1185">Reference proteome</keyword>
<accession>A0ABZ2JHY8</accession>
<dbReference type="InterPro" id="IPR045499">
    <property type="entry name" value="DUF6492"/>
</dbReference>
<organism evidence="1 2">
    <name type="scientific">Pseudomonas juntendi</name>
    <dbReference type="NCBI Taxonomy" id="2666183"/>
    <lineage>
        <taxon>Bacteria</taxon>
        <taxon>Pseudomonadati</taxon>
        <taxon>Pseudomonadota</taxon>
        <taxon>Gammaproteobacteria</taxon>
        <taxon>Pseudomonadales</taxon>
        <taxon>Pseudomonadaceae</taxon>
        <taxon>Pseudomonas</taxon>
    </lineage>
</organism>
<dbReference type="Proteomes" id="UP001375228">
    <property type="component" value="Chromosome"/>
</dbReference>
<dbReference type="Pfam" id="PF20102">
    <property type="entry name" value="DUF6492"/>
    <property type="match status" value="1"/>
</dbReference>
<name>A0ABZ2JHY8_9PSED</name>
<dbReference type="EMBL" id="CP146691">
    <property type="protein sequence ID" value="WWY22887.1"/>
    <property type="molecule type" value="Genomic_DNA"/>
</dbReference>
<sequence>MSIEIHTITFTGDSRLHELQALSIDKKFDHSAISKYRIVVNDKNESAVRESIENFLNTNISLALRQKTEIVSSTKYLEIGTDGWKDQQYLKLFSVADSSADWAIVLDAKNHFVKDTLVSDFFEGEKAKTTFSHPSPLLEPLLLGSNEFFGVDNYPGASMPTITPYTMKPELVRLMLSRIKSDARLEGSGSLSTAPALKKVSEFFLYFAFMQKIGCVGDYYQASGKLCETLYTTWPQDHDIVERFLNDLLAGKYFVFGLHRKRLPQLTDREKELISEIWKPLGLPKPHSYYLEAV</sequence>
<evidence type="ECO:0000313" key="2">
    <source>
        <dbReference type="Proteomes" id="UP001375228"/>
    </source>
</evidence>
<gene>
    <name evidence="1" type="ORF">V9385_09895</name>
</gene>
<protein>
    <submittedName>
        <fullName evidence="1">DUF6492 family protein</fullName>
    </submittedName>
</protein>